<reference evidence="1" key="1">
    <citation type="journal article" date="2015" name="Nature">
        <title>Complex archaea that bridge the gap between prokaryotes and eukaryotes.</title>
        <authorList>
            <person name="Spang A."/>
            <person name="Saw J.H."/>
            <person name="Jorgensen S.L."/>
            <person name="Zaremba-Niedzwiedzka K."/>
            <person name="Martijn J."/>
            <person name="Lind A.E."/>
            <person name="van Eijk R."/>
            <person name="Schleper C."/>
            <person name="Guy L."/>
            <person name="Ettema T.J."/>
        </authorList>
    </citation>
    <scope>NUCLEOTIDE SEQUENCE</scope>
</reference>
<proteinExistence type="predicted"/>
<sequence>MSEREFELVEVFKHRRRTCVVVRVNLMGIGVFHNGYAQVQPRHKGIDYNDLLDRITTDELTFSGELTFDHADIAGRGFVGFDTAHHHNRLYPETTTQERVRAKTVSLCNELIEKNI</sequence>
<accession>A0A0F9EV82</accession>
<dbReference type="AlphaFoldDB" id="A0A0F9EV82"/>
<comment type="caution">
    <text evidence="1">The sequence shown here is derived from an EMBL/GenBank/DDBJ whole genome shotgun (WGS) entry which is preliminary data.</text>
</comment>
<evidence type="ECO:0000313" key="1">
    <source>
        <dbReference type="EMBL" id="KKL78043.1"/>
    </source>
</evidence>
<organism evidence="1">
    <name type="scientific">marine sediment metagenome</name>
    <dbReference type="NCBI Taxonomy" id="412755"/>
    <lineage>
        <taxon>unclassified sequences</taxon>
        <taxon>metagenomes</taxon>
        <taxon>ecological metagenomes</taxon>
    </lineage>
</organism>
<name>A0A0F9EV82_9ZZZZ</name>
<dbReference type="EMBL" id="LAZR01023576">
    <property type="protein sequence ID" value="KKL78043.1"/>
    <property type="molecule type" value="Genomic_DNA"/>
</dbReference>
<gene>
    <name evidence="1" type="ORF">LCGC14_2028770</name>
</gene>
<protein>
    <submittedName>
        <fullName evidence="1">Uncharacterized protein</fullName>
    </submittedName>
</protein>